<dbReference type="STRING" id="554065.E1Z4S4"/>
<dbReference type="InterPro" id="IPR002013">
    <property type="entry name" value="SAC_dom"/>
</dbReference>
<dbReference type="FunCoup" id="E1Z4S4">
    <property type="interactions" value="1940"/>
</dbReference>
<evidence type="ECO:0000256" key="3">
    <source>
        <dbReference type="ARBA" id="ARBA00023136"/>
    </source>
</evidence>
<evidence type="ECO:0000256" key="1">
    <source>
        <dbReference type="ARBA" id="ARBA00004148"/>
    </source>
</evidence>
<gene>
    <name evidence="7" type="ORF">CHLNCDRAFT_18787</name>
</gene>
<dbReference type="AlphaFoldDB" id="E1Z4S4"/>
<keyword evidence="3" id="KW-0472">Membrane</keyword>
<comment type="subcellular location">
    <subcellularLocation>
        <location evidence="1">Vacuole membrane</location>
        <topology evidence="1">Peripheral membrane protein</topology>
    </subcellularLocation>
</comment>
<dbReference type="GO" id="GO:0043813">
    <property type="term" value="F:phosphatidylinositol-3,5-bisphosphate 5-phosphatase activity"/>
    <property type="evidence" value="ECO:0007669"/>
    <property type="project" value="InterPro"/>
</dbReference>
<dbReference type="KEGG" id="cvr:CHLNCDRAFT_18787"/>
<dbReference type="GeneID" id="17358870"/>
<evidence type="ECO:0000313" key="8">
    <source>
        <dbReference type="Proteomes" id="UP000008141"/>
    </source>
</evidence>
<dbReference type="Pfam" id="PF02383">
    <property type="entry name" value="Syja_N"/>
    <property type="match status" value="1"/>
</dbReference>
<evidence type="ECO:0000256" key="2">
    <source>
        <dbReference type="ARBA" id="ARBA00022801"/>
    </source>
</evidence>
<comment type="subunit">
    <text evidence="5">Component of the PI(3,5)P2 regulatory complex at least composed of ATG18, SAC/FIG4, FAB1 and VAC14.</text>
</comment>
<keyword evidence="8" id="KW-1185">Reference proteome</keyword>
<dbReference type="PANTHER" id="PTHR45738">
    <property type="entry name" value="POLYPHOSPHOINOSITIDE PHOSPHATASE"/>
    <property type="match status" value="1"/>
</dbReference>
<keyword evidence="2" id="KW-0378">Hydrolase</keyword>
<sequence>MHLTLYQTAQRLYAVRQTVGREGQEEFRVLKLDRTSPTLDACEDPTPYTKPQIQRLLAAIHAGNRHIGGLQLVCDASAIVGVVQLLEGPYLLLVTRRRYLGAICGHKVYGIDATALLPILCPATHRAAYGTQHASTAEQRYRKLLAGVQLTKDFFFSYSWPVHQTAQRTFAQPPAEEWDEAAAAEAFEAKSVWNEFLSRPLREALGDSAARWVVPLAHGFFQQRPLALLGRTLHLTLVARRSRQFAGTRYLKRGVTDAGYCANDVEVEQMVEAGVDWKSGQPLVSSMVQVRGSIPLHWAQQPDSSIMKPEILLHRFDPLYAATRRHFDQLREQYGEPVCVLDLVKRVERRPRESVLGREYATAIRFLNQRLAPGQQRVQYQAFDLSHRARIAKTHLLSDLQRLQEPVLAATGIFVSVNAGGGGGRGGGGSSAVGPAREQRGVLRTNCIDSLDRTNVGQFTHGMLALGQQLHALGISETAWLDPNSSLARHLMDAYEAMGHTLALQYGGSEAHSTFFQRQRGDWEAATQSRDLLTTVRRFYSNAYTDAEKQDGVNLFLGVFQPAPGKPHLWELGGDSYLHTGERRASRWRSGGGGGCDGCDGGKVHAWVGGDKFRTSSEILVPRARLLCCSRARRQSW</sequence>
<dbReference type="InParanoid" id="E1Z4S4"/>
<dbReference type="Proteomes" id="UP000008141">
    <property type="component" value="Unassembled WGS sequence"/>
</dbReference>
<reference evidence="7 8" key="1">
    <citation type="journal article" date="2010" name="Plant Cell">
        <title>The Chlorella variabilis NC64A genome reveals adaptation to photosymbiosis, coevolution with viruses, and cryptic sex.</title>
        <authorList>
            <person name="Blanc G."/>
            <person name="Duncan G."/>
            <person name="Agarkova I."/>
            <person name="Borodovsky M."/>
            <person name="Gurnon J."/>
            <person name="Kuo A."/>
            <person name="Lindquist E."/>
            <person name="Lucas S."/>
            <person name="Pangilinan J."/>
            <person name="Polle J."/>
            <person name="Salamov A."/>
            <person name="Terry A."/>
            <person name="Yamada T."/>
            <person name="Dunigan D.D."/>
            <person name="Grigoriev I.V."/>
            <person name="Claverie J.M."/>
            <person name="Van Etten J.L."/>
        </authorList>
    </citation>
    <scope>NUCLEOTIDE SEQUENCE [LARGE SCALE GENOMIC DNA]</scope>
    <source>
        <strain evidence="7 8">NC64A</strain>
    </source>
</reference>
<dbReference type="eggNOG" id="KOG1888">
    <property type="taxonomic scope" value="Eukaryota"/>
</dbReference>
<dbReference type="InterPro" id="IPR043573">
    <property type="entry name" value="Fig4-like"/>
</dbReference>
<organism evidence="8">
    <name type="scientific">Chlorella variabilis</name>
    <name type="common">Green alga</name>
    <dbReference type="NCBI Taxonomy" id="554065"/>
    <lineage>
        <taxon>Eukaryota</taxon>
        <taxon>Viridiplantae</taxon>
        <taxon>Chlorophyta</taxon>
        <taxon>core chlorophytes</taxon>
        <taxon>Trebouxiophyceae</taxon>
        <taxon>Chlorellales</taxon>
        <taxon>Chlorellaceae</taxon>
        <taxon>Chlorella clade</taxon>
        <taxon>Chlorella</taxon>
    </lineage>
</organism>
<dbReference type="EMBL" id="GL433836">
    <property type="protein sequence ID" value="EFN59400.1"/>
    <property type="molecule type" value="Genomic_DNA"/>
</dbReference>
<comment type="catalytic activity">
    <reaction evidence="4">
        <text>a 1,2-diacyl-sn-glycero-3-phospho-(1D-myo-inositol-3,5-bisphosphate) + H2O = a 1,2-diacyl-sn-glycero-3-phospho-(1D-myo-inositol-3-phosphate) + phosphate</text>
        <dbReference type="Rhea" id="RHEA:32955"/>
        <dbReference type="ChEBI" id="CHEBI:15377"/>
        <dbReference type="ChEBI" id="CHEBI:43474"/>
        <dbReference type="ChEBI" id="CHEBI:57923"/>
        <dbReference type="ChEBI" id="CHEBI:58088"/>
    </reaction>
</comment>
<dbReference type="GO" id="GO:0046856">
    <property type="term" value="P:phosphatidylinositol dephosphorylation"/>
    <property type="evidence" value="ECO:0007669"/>
    <property type="project" value="InterPro"/>
</dbReference>
<name>E1Z4S4_CHLVA</name>
<protein>
    <recommendedName>
        <fullName evidence="6">SAC domain-containing protein</fullName>
    </recommendedName>
</protein>
<evidence type="ECO:0000259" key="6">
    <source>
        <dbReference type="PROSITE" id="PS50275"/>
    </source>
</evidence>
<dbReference type="OrthoDB" id="405996at2759"/>
<accession>E1Z4S4</accession>
<evidence type="ECO:0000256" key="5">
    <source>
        <dbReference type="ARBA" id="ARBA00023464"/>
    </source>
</evidence>
<feature type="domain" description="SAC" evidence="6">
    <location>
        <begin position="145"/>
        <end position="508"/>
    </location>
</feature>
<dbReference type="PROSITE" id="PS50275">
    <property type="entry name" value="SAC"/>
    <property type="match status" value="1"/>
</dbReference>
<dbReference type="RefSeq" id="XP_005851502.1">
    <property type="nucleotide sequence ID" value="XM_005851440.1"/>
</dbReference>
<proteinExistence type="predicted"/>
<dbReference type="PANTHER" id="PTHR45738:SF5">
    <property type="entry name" value="POLYPHOSPHOINOSITIDE PHOSPHATASE"/>
    <property type="match status" value="1"/>
</dbReference>
<evidence type="ECO:0000256" key="4">
    <source>
        <dbReference type="ARBA" id="ARBA00023337"/>
    </source>
</evidence>
<dbReference type="GO" id="GO:0005774">
    <property type="term" value="C:vacuolar membrane"/>
    <property type="evidence" value="ECO:0007669"/>
    <property type="project" value="UniProtKB-SubCell"/>
</dbReference>
<evidence type="ECO:0000313" key="7">
    <source>
        <dbReference type="EMBL" id="EFN59400.1"/>
    </source>
</evidence>
<dbReference type="OMA" id="IYRHYAH"/>